<reference evidence="1" key="1">
    <citation type="submission" date="2018-04" db="EMBL/GenBank/DDBJ databases">
        <title>Genomes of the Obligate Erwinia dacicola and Facultative Enterobacter sp. OLF Endosymbionts of the Olive Fruit fly, Bactrocera oleae.</title>
        <authorList>
            <person name="Estes A.M."/>
            <person name="Hearn D.J."/>
            <person name="Agarwal S."/>
            <person name="Pierson E.A."/>
            <person name="Dunning-Hotopp J.C."/>
        </authorList>
    </citation>
    <scope>NUCLEOTIDE SEQUENCE [LARGE SCALE GENOMIC DNA]</scope>
    <source>
        <strain evidence="1">Oroville</strain>
    </source>
</reference>
<accession>A0A328TN63</accession>
<dbReference type="Proteomes" id="UP000244334">
    <property type="component" value="Unassembled WGS sequence"/>
</dbReference>
<organism evidence="1 2">
    <name type="scientific">Candidatus Erwinia dacicola</name>
    <dbReference type="NCBI Taxonomy" id="252393"/>
    <lineage>
        <taxon>Bacteria</taxon>
        <taxon>Pseudomonadati</taxon>
        <taxon>Pseudomonadota</taxon>
        <taxon>Gammaproteobacteria</taxon>
        <taxon>Enterobacterales</taxon>
        <taxon>Erwiniaceae</taxon>
        <taxon>Erwinia</taxon>
    </lineage>
</organism>
<gene>
    <name evidence="1" type="ORF">ACZ87_02676</name>
</gene>
<proteinExistence type="predicted"/>
<sequence length="46" mass="4885">MDASRCYTCYSILTLCGIPNNAIQFSALIITIASPTCALDARPSGF</sequence>
<dbReference type="AlphaFoldDB" id="A0A328TN63"/>
<dbReference type="EMBL" id="LJAM02000324">
    <property type="protein sequence ID" value="RAP70521.1"/>
    <property type="molecule type" value="Genomic_DNA"/>
</dbReference>
<comment type="caution">
    <text evidence="1">The sequence shown here is derived from an EMBL/GenBank/DDBJ whole genome shotgun (WGS) entry which is preliminary data.</text>
</comment>
<protein>
    <submittedName>
        <fullName evidence="1">Uncharacterized protein</fullName>
    </submittedName>
</protein>
<evidence type="ECO:0000313" key="2">
    <source>
        <dbReference type="Proteomes" id="UP000244334"/>
    </source>
</evidence>
<name>A0A328TN63_9GAMM</name>
<evidence type="ECO:0000313" key="1">
    <source>
        <dbReference type="EMBL" id="RAP70521.1"/>
    </source>
</evidence>
<keyword evidence="2" id="KW-1185">Reference proteome</keyword>